<dbReference type="Pfam" id="PF13935">
    <property type="entry name" value="Ead_Ea22"/>
    <property type="match status" value="1"/>
</dbReference>
<reference evidence="2 3" key="1">
    <citation type="submission" date="2022-07" db="EMBL/GenBank/DDBJ databases">
        <title>The wastewater resistome of Residential Aged Care Facilities indicates a role of antimicrobial stewardship in reducing resistance.</title>
        <authorList>
            <person name="Sapula S."/>
            <person name="Hart B.J."/>
            <person name="Henrietta V."/>
            <person name="Amsalu A."/>
            <person name="Jon W."/>
            <person name="Siderius N."/>
            <person name="Nguyen L."/>
            <person name="Turnidge J."/>
            <person name="Gerber C."/>
        </authorList>
    </citation>
    <scope>NUCLEOTIDE SEQUENCE [LARGE SCALE GENOMIC DNA]</scope>
    <source>
        <strain evidence="2 3">ECA685</strain>
    </source>
</reference>
<organism evidence="2 3">
    <name type="scientific">Escherichia coli</name>
    <dbReference type="NCBI Taxonomy" id="562"/>
    <lineage>
        <taxon>Bacteria</taxon>
        <taxon>Pseudomonadati</taxon>
        <taxon>Pseudomonadota</taxon>
        <taxon>Gammaproteobacteria</taxon>
        <taxon>Enterobacterales</taxon>
        <taxon>Enterobacteriaceae</taxon>
        <taxon>Escherichia</taxon>
    </lineage>
</organism>
<name>A0ABD5C6K4_ECOLX</name>
<gene>
    <name evidence="2" type="ORF">NQD80_23675</name>
</gene>
<dbReference type="RefSeq" id="WP_235637825.1">
    <property type="nucleotide sequence ID" value="NZ_JAKFTI010000081.1"/>
</dbReference>
<dbReference type="AlphaFoldDB" id="A0ABD5C6K4"/>
<keyword evidence="1" id="KW-0175">Coiled coil</keyword>
<evidence type="ECO:0000313" key="3">
    <source>
        <dbReference type="Proteomes" id="UP001247581"/>
    </source>
</evidence>
<dbReference type="Proteomes" id="UP001247581">
    <property type="component" value="Unassembled WGS sequence"/>
</dbReference>
<comment type="caution">
    <text evidence="2">The sequence shown here is derived from an EMBL/GenBank/DDBJ whole genome shotgun (WGS) entry which is preliminary data.</text>
</comment>
<dbReference type="EMBL" id="JANIDP010000108">
    <property type="protein sequence ID" value="MDR6048737.1"/>
    <property type="molecule type" value="Genomic_DNA"/>
</dbReference>
<sequence>MNKIDYQALREAAVAIETVATPQKLLAFRMKVTPQVVLALLDERDALNERLAELEADLAGLAEDHQKATESIKQADAAVKLAHEKFSALAAENAMLKQRTQQLIDIISNTDNDYCMCGSAMKDHVHSGCGYPTGMFDYYYNQWLESDNKTPATDAFLAEVRAQAHKEGAHFVANRMLAAWESGFIEDTAKNAADIARMILTSTEFMADAPEGDFDRSFADGVLEDIAAQLRKGAAL</sequence>
<dbReference type="InterPro" id="IPR025153">
    <property type="entry name" value="Ead_Ea22"/>
</dbReference>
<protein>
    <submittedName>
        <fullName evidence="2">Ead/Ea22-like family protein</fullName>
    </submittedName>
</protein>
<accession>A0ABD5C6K4</accession>
<evidence type="ECO:0000313" key="2">
    <source>
        <dbReference type="EMBL" id="MDR6048737.1"/>
    </source>
</evidence>
<feature type="coiled-coil region" evidence="1">
    <location>
        <begin position="37"/>
        <end position="71"/>
    </location>
</feature>
<evidence type="ECO:0000256" key="1">
    <source>
        <dbReference type="SAM" id="Coils"/>
    </source>
</evidence>
<proteinExistence type="predicted"/>